<dbReference type="PANTHER" id="PTHR21060">
    <property type="entry name" value="ACETATE KINASE"/>
    <property type="match status" value="1"/>
</dbReference>
<dbReference type="Pfam" id="PF00871">
    <property type="entry name" value="Acetate_kinase"/>
    <property type="match status" value="1"/>
</dbReference>
<proteinExistence type="inferred from homology"/>
<dbReference type="RefSeq" id="WP_008314965.1">
    <property type="nucleotide sequence ID" value="NZ_CP115969.1"/>
</dbReference>
<keyword evidence="2 8" id="KW-0808">Transferase</keyword>
<protein>
    <recommendedName>
        <fullName evidence="8">Acetate kinase</fullName>
        <ecNumber evidence="8">2.7.2.1</ecNumber>
    </recommendedName>
    <alternativeName>
        <fullName evidence="8">Acetokinase</fullName>
    </alternativeName>
</protein>
<dbReference type="InterPro" id="IPR004372">
    <property type="entry name" value="Ac/propionate_kinase"/>
</dbReference>
<feature type="binding site" evidence="8">
    <location>
        <position position="87"/>
    </location>
    <ligand>
        <name>substrate</name>
    </ligand>
</feature>
<accession>A0AB35BWU8</accession>
<feature type="binding site" evidence="8">
    <location>
        <position position="382"/>
    </location>
    <ligand>
        <name>Mg(2+)</name>
        <dbReference type="ChEBI" id="CHEBI:18420"/>
    </ligand>
</feature>
<evidence type="ECO:0000256" key="3">
    <source>
        <dbReference type="ARBA" id="ARBA00022723"/>
    </source>
</evidence>
<dbReference type="CDD" id="cd24010">
    <property type="entry name" value="ASKHA_NBD_AcK_PK"/>
    <property type="match status" value="1"/>
</dbReference>
<dbReference type="InterPro" id="IPR043129">
    <property type="entry name" value="ATPase_NBD"/>
</dbReference>
<feature type="site" description="Transition state stabilizer" evidence="8">
    <location>
        <position position="176"/>
    </location>
</feature>
<evidence type="ECO:0000313" key="11">
    <source>
        <dbReference type="Proteomes" id="UP000680020"/>
    </source>
</evidence>
<dbReference type="EC" id="2.7.2.1" evidence="8"/>
<comment type="caution">
    <text evidence="10">The sequence shown here is derived from an EMBL/GenBank/DDBJ whole genome shotgun (WGS) entry which is preliminary data.</text>
</comment>
<dbReference type="GO" id="GO:0005829">
    <property type="term" value="C:cytosol"/>
    <property type="evidence" value="ECO:0007669"/>
    <property type="project" value="TreeGrafter"/>
</dbReference>
<comment type="similarity">
    <text evidence="8 9">Belongs to the acetokinase family.</text>
</comment>
<reference evidence="10" key="1">
    <citation type="submission" date="2021-03" db="EMBL/GenBank/DDBJ databases">
        <title>Identification and antibiotic profiling of Wohlfahrtiimonas chitiniclastica, an underestimated human pathogen.</title>
        <authorList>
            <person name="Kopf A."/>
            <person name="Bunk B."/>
            <person name="Coldewey S."/>
            <person name="Gunzer F."/>
            <person name="Riedel T."/>
            <person name="Schroettner P."/>
        </authorList>
    </citation>
    <scope>NUCLEOTIDE SEQUENCE</scope>
    <source>
        <strain evidence="10">DSM 100917</strain>
    </source>
</reference>
<evidence type="ECO:0000256" key="1">
    <source>
        <dbReference type="ARBA" id="ARBA00022490"/>
    </source>
</evidence>
<comment type="subcellular location">
    <subcellularLocation>
        <location evidence="8">Cytoplasm</location>
    </subcellularLocation>
</comment>
<feature type="binding site" evidence="8">
    <location>
        <begin position="279"/>
        <end position="281"/>
    </location>
    <ligand>
        <name>ATP</name>
        <dbReference type="ChEBI" id="CHEBI:30616"/>
    </ligand>
</feature>
<feature type="binding site" evidence="8">
    <location>
        <begin position="204"/>
        <end position="208"/>
    </location>
    <ligand>
        <name>ATP</name>
        <dbReference type="ChEBI" id="CHEBI:30616"/>
    </ligand>
</feature>
<evidence type="ECO:0000313" key="10">
    <source>
        <dbReference type="EMBL" id="MBS7823685.1"/>
    </source>
</evidence>
<evidence type="ECO:0000256" key="7">
    <source>
        <dbReference type="ARBA" id="ARBA00022842"/>
    </source>
</evidence>
<evidence type="ECO:0000256" key="5">
    <source>
        <dbReference type="ARBA" id="ARBA00022777"/>
    </source>
</evidence>
<keyword evidence="4 8" id="KW-0547">Nucleotide-binding</keyword>
<name>A0AB35BWU8_9GAMM</name>
<dbReference type="HAMAP" id="MF_00020">
    <property type="entry name" value="Acetate_kinase"/>
    <property type="match status" value="1"/>
</dbReference>
<feature type="binding site" evidence="8">
    <location>
        <position position="8"/>
    </location>
    <ligand>
        <name>Mg(2+)</name>
        <dbReference type="ChEBI" id="CHEBI:18420"/>
    </ligand>
</feature>
<gene>
    <name evidence="8" type="primary">ackA</name>
    <name evidence="10" type="ORF">J7561_00520</name>
</gene>
<dbReference type="GO" id="GO:0006085">
    <property type="term" value="P:acetyl-CoA biosynthetic process"/>
    <property type="evidence" value="ECO:0007669"/>
    <property type="project" value="UniProtKB-UniRule"/>
</dbReference>
<comment type="catalytic activity">
    <reaction evidence="8">
        <text>acetate + ATP = acetyl phosphate + ADP</text>
        <dbReference type="Rhea" id="RHEA:11352"/>
        <dbReference type="ChEBI" id="CHEBI:22191"/>
        <dbReference type="ChEBI" id="CHEBI:30089"/>
        <dbReference type="ChEBI" id="CHEBI:30616"/>
        <dbReference type="ChEBI" id="CHEBI:456216"/>
        <dbReference type="EC" id="2.7.2.1"/>
    </reaction>
</comment>
<evidence type="ECO:0000256" key="9">
    <source>
        <dbReference type="RuleBase" id="RU003835"/>
    </source>
</evidence>
<evidence type="ECO:0000256" key="2">
    <source>
        <dbReference type="ARBA" id="ARBA00022679"/>
    </source>
</evidence>
<dbReference type="PIRSF" id="PIRSF000722">
    <property type="entry name" value="Acetate_prop_kin"/>
    <property type="match status" value="1"/>
</dbReference>
<dbReference type="NCBIfam" id="TIGR00016">
    <property type="entry name" value="ackA"/>
    <property type="match status" value="1"/>
</dbReference>
<keyword evidence="7 8" id="KW-0460">Magnesium</keyword>
<evidence type="ECO:0000256" key="8">
    <source>
        <dbReference type="HAMAP-Rule" id="MF_00020"/>
    </source>
</evidence>
<dbReference type="EMBL" id="JAGIBU010000001">
    <property type="protein sequence ID" value="MBS7823685.1"/>
    <property type="molecule type" value="Genomic_DNA"/>
</dbReference>
<dbReference type="GO" id="GO:0000287">
    <property type="term" value="F:magnesium ion binding"/>
    <property type="evidence" value="ECO:0007669"/>
    <property type="project" value="UniProtKB-UniRule"/>
</dbReference>
<organism evidence="10 11">
    <name type="scientific">Wohlfahrtiimonas chitiniclastica</name>
    <dbReference type="NCBI Taxonomy" id="400946"/>
    <lineage>
        <taxon>Bacteria</taxon>
        <taxon>Pseudomonadati</taxon>
        <taxon>Pseudomonadota</taxon>
        <taxon>Gammaproteobacteria</taxon>
        <taxon>Cardiobacteriales</taxon>
        <taxon>Ignatzschineriaceae</taxon>
        <taxon>Wohlfahrtiimonas</taxon>
    </lineage>
</organism>
<dbReference type="Proteomes" id="UP000680020">
    <property type="component" value="Unassembled WGS sequence"/>
</dbReference>
<comment type="subunit">
    <text evidence="8">Homodimer.</text>
</comment>
<keyword evidence="1 8" id="KW-0963">Cytoplasm</keyword>
<evidence type="ECO:0000256" key="6">
    <source>
        <dbReference type="ARBA" id="ARBA00022840"/>
    </source>
</evidence>
<comment type="pathway">
    <text evidence="8">Metabolic intermediate biosynthesis; acetyl-CoA biosynthesis; acetyl-CoA from acetate: step 1/2.</text>
</comment>
<keyword evidence="3 8" id="KW-0479">Metal-binding</keyword>
<sequence>MSYILIFNCGSSSLKFSLMDADSEKVELSGLAERLGGNGAEITTKCNGDKIVASLGNGSGHQEAVEYILAFLKEKGYLEQIQAIGHRVVHGGNKFKSSALIDQEVLDQIEACVPLAPLHNPANLIGIKTAQVAFPHLPQVAVFDTAFHQTMPETAYLYAIPMELYRDHNVRRYGFHGTSHRFIAEKTIDTLGLDPNDHCIISAHLGNGSSLASIKNGQSMDTTMGFTPLEGLVMGTRSGDVDPGIVKYLSTILNIDSYEIDHILNTKSGLLGVSELSNDCRTLWAAAKEGHHGAQVALEMMNYRLAKKIVSYIVPLGRLDALVFTGGIGQNDFMSRKKVIEHLGFLGYHLDEAANEATVGGAEGVIATSETFGQALVLCTDEELMIVRDTLDVIACL</sequence>
<dbReference type="InterPro" id="IPR000890">
    <property type="entry name" value="Aliphatic_acid_kin_short-chain"/>
</dbReference>
<feature type="binding site" evidence="8">
    <location>
        <position position="15"/>
    </location>
    <ligand>
        <name>ATP</name>
        <dbReference type="ChEBI" id="CHEBI:30616"/>
    </ligand>
</feature>
<keyword evidence="6 8" id="KW-0067">ATP-binding</keyword>
<comment type="function">
    <text evidence="8">Catalyzes the formation of acetyl phosphate from acetate and ATP. Can also catalyze the reverse reaction.</text>
</comment>
<comment type="caution">
    <text evidence="8">Lacks conserved residue(s) required for the propagation of feature annotation.</text>
</comment>
<evidence type="ECO:0000256" key="4">
    <source>
        <dbReference type="ARBA" id="ARBA00022741"/>
    </source>
</evidence>
<comment type="cofactor">
    <cofactor evidence="8">
        <name>Mg(2+)</name>
        <dbReference type="ChEBI" id="CHEBI:18420"/>
    </cofactor>
    <cofactor evidence="8">
        <name>Mn(2+)</name>
        <dbReference type="ChEBI" id="CHEBI:29035"/>
    </cofactor>
    <text evidence="8">Mg(2+). Can also accept Mn(2+).</text>
</comment>
<dbReference type="GO" id="GO:0008776">
    <property type="term" value="F:acetate kinase activity"/>
    <property type="evidence" value="ECO:0007669"/>
    <property type="project" value="UniProtKB-UniRule"/>
</dbReference>
<dbReference type="GO" id="GO:0005524">
    <property type="term" value="F:ATP binding"/>
    <property type="evidence" value="ECO:0007669"/>
    <property type="project" value="UniProtKB-KW"/>
</dbReference>
<dbReference type="GO" id="GO:0006083">
    <property type="term" value="P:acetate metabolic process"/>
    <property type="evidence" value="ECO:0007669"/>
    <property type="project" value="TreeGrafter"/>
</dbReference>
<dbReference type="PRINTS" id="PR00471">
    <property type="entry name" value="ACETATEKNASE"/>
</dbReference>
<dbReference type="AlphaFoldDB" id="A0AB35BWU8"/>
<dbReference type="PANTHER" id="PTHR21060:SF21">
    <property type="entry name" value="ACETATE KINASE"/>
    <property type="match status" value="1"/>
</dbReference>
<dbReference type="SUPFAM" id="SSF53067">
    <property type="entry name" value="Actin-like ATPase domain"/>
    <property type="match status" value="2"/>
</dbReference>
<feature type="site" description="Transition state stabilizer" evidence="8">
    <location>
        <position position="237"/>
    </location>
</feature>
<dbReference type="Gene3D" id="3.30.420.40">
    <property type="match status" value="2"/>
</dbReference>
<keyword evidence="5 8" id="KW-0418">Kinase</keyword>
<feature type="active site" description="Proton donor/acceptor" evidence="8">
    <location>
        <position position="144"/>
    </location>
</feature>